<dbReference type="GO" id="GO:0008808">
    <property type="term" value="F:cardiolipin synthase activity"/>
    <property type="evidence" value="ECO:0007669"/>
    <property type="project" value="UniProtKB-UniRule"/>
</dbReference>
<dbReference type="Gene3D" id="3.30.870.10">
    <property type="entry name" value="Endonuclease Chain A"/>
    <property type="match status" value="2"/>
</dbReference>
<evidence type="ECO:0000256" key="11">
    <source>
        <dbReference type="ARBA" id="ARBA00023264"/>
    </source>
</evidence>
<evidence type="ECO:0000256" key="12">
    <source>
        <dbReference type="NCBIfam" id="TIGR04265"/>
    </source>
</evidence>
<dbReference type="InterPro" id="IPR027379">
    <property type="entry name" value="CLS_N"/>
</dbReference>
<accession>A0A923LUW9</accession>
<dbReference type="InterPro" id="IPR025202">
    <property type="entry name" value="PLD-like_dom"/>
</dbReference>
<feature type="domain" description="PLD phosphodiesterase" evidence="14">
    <location>
        <begin position="244"/>
        <end position="271"/>
    </location>
</feature>
<evidence type="ECO:0000256" key="5">
    <source>
        <dbReference type="ARBA" id="ARBA00022692"/>
    </source>
</evidence>
<keyword evidence="2" id="KW-1003">Cell membrane</keyword>
<dbReference type="RefSeq" id="WP_159068064.1">
    <property type="nucleotide sequence ID" value="NZ_JACOPL010000003.1"/>
</dbReference>
<comment type="caution">
    <text evidence="15">The sequence shown here is derived from an EMBL/GenBank/DDBJ whole genome shotgun (WGS) entry which is preliminary data.</text>
</comment>
<feature type="transmembrane region" description="Helical" evidence="13">
    <location>
        <begin position="38"/>
        <end position="57"/>
    </location>
</feature>
<feature type="transmembrane region" description="Helical" evidence="13">
    <location>
        <begin position="12"/>
        <end position="32"/>
    </location>
</feature>
<dbReference type="Pfam" id="PF13091">
    <property type="entry name" value="PLDc_2"/>
    <property type="match status" value="2"/>
</dbReference>
<dbReference type="Pfam" id="PF13396">
    <property type="entry name" value="PLDc_N"/>
    <property type="match status" value="1"/>
</dbReference>
<dbReference type="SUPFAM" id="SSF56024">
    <property type="entry name" value="Phospholipase D/nuclease"/>
    <property type="match status" value="2"/>
</dbReference>
<gene>
    <name evidence="15" type="primary">cls</name>
    <name evidence="15" type="ORF">H8S45_03890</name>
</gene>
<dbReference type="AlphaFoldDB" id="A0A923LUW9"/>
<evidence type="ECO:0000256" key="7">
    <source>
        <dbReference type="ARBA" id="ARBA00022989"/>
    </source>
</evidence>
<dbReference type="InterPro" id="IPR022924">
    <property type="entry name" value="Cardiolipin_synthase"/>
</dbReference>
<dbReference type="PROSITE" id="PS50035">
    <property type="entry name" value="PLD"/>
    <property type="match status" value="2"/>
</dbReference>
<feature type="domain" description="PLD phosphodiesterase" evidence="14">
    <location>
        <begin position="421"/>
        <end position="448"/>
    </location>
</feature>
<reference evidence="15" key="1">
    <citation type="submission" date="2020-08" db="EMBL/GenBank/DDBJ databases">
        <title>Genome public.</title>
        <authorList>
            <person name="Liu C."/>
            <person name="Sun Q."/>
        </authorList>
    </citation>
    <scope>NUCLEOTIDE SEQUENCE</scope>
    <source>
        <strain evidence="15">NSJ-28</strain>
    </source>
</reference>
<dbReference type="GO" id="GO:0005886">
    <property type="term" value="C:plasma membrane"/>
    <property type="evidence" value="ECO:0007669"/>
    <property type="project" value="UniProtKB-SubCell"/>
</dbReference>
<keyword evidence="8" id="KW-0443">Lipid metabolism</keyword>
<evidence type="ECO:0000256" key="3">
    <source>
        <dbReference type="ARBA" id="ARBA00022516"/>
    </source>
</evidence>
<dbReference type="PANTHER" id="PTHR21248">
    <property type="entry name" value="CARDIOLIPIN SYNTHASE"/>
    <property type="match status" value="1"/>
</dbReference>
<evidence type="ECO:0000256" key="4">
    <source>
        <dbReference type="ARBA" id="ARBA00022679"/>
    </source>
</evidence>
<dbReference type="GO" id="GO:0032049">
    <property type="term" value="P:cardiolipin biosynthetic process"/>
    <property type="evidence" value="ECO:0007669"/>
    <property type="project" value="UniProtKB-UniRule"/>
</dbReference>
<keyword evidence="11" id="KW-1208">Phospholipid metabolism</keyword>
<evidence type="ECO:0000256" key="2">
    <source>
        <dbReference type="ARBA" id="ARBA00022475"/>
    </source>
</evidence>
<dbReference type="EMBL" id="JACOPL010000003">
    <property type="protein sequence ID" value="MBC5724600.1"/>
    <property type="molecule type" value="Genomic_DNA"/>
</dbReference>
<sequence>MRRILGRILADRRVVGGLLLVAQLVIVMYSVGWMSGRWLWAPRILTVLSVIIVIWLVRKYDNPTYKISWIIVILLLPLFGGLFYLLWGNTPFNRARTQHKYEPQPPDFTEYRLMPATEALAQEDPRHAARARYITALDGMPAWTNTEAHYFRVGEDMFASMCEELWQAHKFIFLEYFIIEEGIMWNTILDILQEKVREGVDVRILYDDVGSIATLPQNYDRFLASLGIRAVRFNRFIPTLNTYLNYRNHRKMMIIDGNVGYMGGINLADEYINEKVRFGHWKDTGIMLRGEGTVNMTSLFLQMWEYVTGEPVPPLNAYLPTMKMPEDGYVQPFADSPLDDLNVGESTYLQIIHNARDYVYITTPYLVLDNEMITALTIAAQSGVDVRILTPGIPDKKLVYMITRSYYQQLHRAGVKIYEYRPGFLHAKCIVSDDDTAVVGTINMDFRSFFLHFECATCFYNSSVVHAVKQDILETINVSRRIDDAWLHKVPWLRSIVASVLRLFAPLL</sequence>
<evidence type="ECO:0000256" key="13">
    <source>
        <dbReference type="SAM" id="Phobius"/>
    </source>
</evidence>
<evidence type="ECO:0000256" key="6">
    <source>
        <dbReference type="ARBA" id="ARBA00022737"/>
    </source>
</evidence>
<evidence type="ECO:0000256" key="10">
    <source>
        <dbReference type="ARBA" id="ARBA00023209"/>
    </source>
</evidence>
<dbReference type="EC" id="2.7.8.-" evidence="12"/>
<proteinExistence type="predicted"/>
<dbReference type="PANTHER" id="PTHR21248:SF22">
    <property type="entry name" value="PHOSPHOLIPASE D"/>
    <property type="match status" value="1"/>
</dbReference>
<feature type="transmembrane region" description="Helical" evidence="13">
    <location>
        <begin position="69"/>
        <end position="87"/>
    </location>
</feature>
<evidence type="ECO:0000256" key="8">
    <source>
        <dbReference type="ARBA" id="ARBA00023098"/>
    </source>
</evidence>
<organism evidence="15 16">
    <name type="scientific">Agathobaculum faecis</name>
    <dbReference type="NCBI Taxonomy" id="2763013"/>
    <lineage>
        <taxon>Bacteria</taxon>
        <taxon>Bacillati</taxon>
        <taxon>Bacillota</taxon>
        <taxon>Clostridia</taxon>
        <taxon>Eubacteriales</taxon>
        <taxon>Butyricicoccaceae</taxon>
        <taxon>Agathobaculum</taxon>
    </lineage>
</organism>
<keyword evidence="3" id="KW-0444">Lipid biosynthesis</keyword>
<keyword evidence="7 13" id="KW-1133">Transmembrane helix</keyword>
<dbReference type="NCBIfam" id="TIGR04265">
    <property type="entry name" value="bac_cardiolipin"/>
    <property type="match status" value="1"/>
</dbReference>
<keyword evidence="9 13" id="KW-0472">Membrane</keyword>
<keyword evidence="4" id="KW-0808">Transferase</keyword>
<comment type="subcellular location">
    <subcellularLocation>
        <location evidence="1">Cell membrane</location>
        <topology evidence="1">Multi-pass membrane protein</topology>
    </subcellularLocation>
</comment>
<evidence type="ECO:0000256" key="9">
    <source>
        <dbReference type="ARBA" id="ARBA00023136"/>
    </source>
</evidence>
<name>A0A923LUW9_9FIRM</name>
<dbReference type="CDD" id="cd09154">
    <property type="entry name" value="PLDc_SMU_988_like_1"/>
    <property type="match status" value="1"/>
</dbReference>
<evidence type="ECO:0000313" key="16">
    <source>
        <dbReference type="Proteomes" id="UP000606499"/>
    </source>
</evidence>
<evidence type="ECO:0000313" key="15">
    <source>
        <dbReference type="EMBL" id="MBC5724600.1"/>
    </source>
</evidence>
<keyword evidence="5 13" id="KW-0812">Transmembrane</keyword>
<dbReference type="Proteomes" id="UP000606499">
    <property type="component" value="Unassembled WGS sequence"/>
</dbReference>
<evidence type="ECO:0000256" key="1">
    <source>
        <dbReference type="ARBA" id="ARBA00004651"/>
    </source>
</evidence>
<dbReference type="SMART" id="SM00155">
    <property type="entry name" value="PLDc"/>
    <property type="match status" value="2"/>
</dbReference>
<protein>
    <recommendedName>
        <fullName evidence="12">Cardiolipin synthase</fullName>
        <ecNumber evidence="12">2.7.8.-</ecNumber>
    </recommendedName>
</protein>
<dbReference type="CDD" id="cd09160">
    <property type="entry name" value="PLDc_SMU_988_like_2"/>
    <property type="match status" value="1"/>
</dbReference>
<keyword evidence="16" id="KW-1185">Reference proteome</keyword>
<keyword evidence="6" id="KW-0677">Repeat</keyword>
<dbReference type="InterPro" id="IPR001736">
    <property type="entry name" value="PLipase_D/transphosphatidylase"/>
</dbReference>
<keyword evidence="10" id="KW-0594">Phospholipid biosynthesis</keyword>
<evidence type="ECO:0000259" key="14">
    <source>
        <dbReference type="PROSITE" id="PS50035"/>
    </source>
</evidence>